<proteinExistence type="predicted"/>
<evidence type="ECO:0000313" key="2">
    <source>
        <dbReference type="EMBL" id="QTC91804.1"/>
    </source>
</evidence>
<dbReference type="EMBL" id="CP062222">
    <property type="protein sequence ID" value="QTC91804.1"/>
    <property type="molecule type" value="Genomic_DNA"/>
</dbReference>
<keyword evidence="1" id="KW-0732">Signal</keyword>
<feature type="signal peptide" evidence="1">
    <location>
        <begin position="1"/>
        <end position="22"/>
    </location>
</feature>
<name>A0A975C3J2_9CAUL</name>
<dbReference type="RefSeq" id="WP_207870977.1">
    <property type="nucleotide sequence ID" value="NZ_CP062222.1"/>
</dbReference>
<keyword evidence="3" id="KW-1185">Reference proteome</keyword>
<dbReference type="KEGG" id="bgoe:IFJ75_02405"/>
<gene>
    <name evidence="2" type="ORF">IFJ75_02405</name>
</gene>
<evidence type="ECO:0000256" key="1">
    <source>
        <dbReference type="SAM" id="SignalP"/>
    </source>
</evidence>
<dbReference type="Proteomes" id="UP000663918">
    <property type="component" value="Chromosome"/>
</dbReference>
<reference evidence="2" key="1">
    <citation type="submission" date="2020-09" db="EMBL/GenBank/DDBJ databases">
        <title>Brevundimonas sp. LVF2 isolated from a puddle in Goettingen, Germany.</title>
        <authorList>
            <person name="Friedrich I."/>
            <person name="Klassen A."/>
            <person name="Hannes N."/>
            <person name="Schneider D."/>
            <person name="Hertel R."/>
            <person name="Daniel R."/>
        </authorList>
    </citation>
    <scope>NUCLEOTIDE SEQUENCE</scope>
    <source>
        <strain evidence="2">LVF2</strain>
    </source>
</reference>
<evidence type="ECO:0000313" key="3">
    <source>
        <dbReference type="Proteomes" id="UP000663918"/>
    </source>
</evidence>
<protein>
    <submittedName>
        <fullName evidence="2">Uncharacterized protein</fullName>
    </submittedName>
</protein>
<sequence>MKTVLIVTAVAAALSLQACSRAEEKTAAPATAPAPAAPVAEPTPIVVTGAAITIGRTIFPIGAPRDLVLAAATEAGGAPKSTGPFAECGAGPMDHADWSNGLQLLFQDEKLAGWQTQTPAISTDKGIHVGSTLAELKAAYPTALIEDSTIGWTFASGELMGLLGEDKTAVQRINVGVTCDFT</sequence>
<accession>A0A975C3J2</accession>
<feature type="chain" id="PRO_5037009373" evidence="1">
    <location>
        <begin position="23"/>
        <end position="182"/>
    </location>
</feature>
<dbReference type="PROSITE" id="PS51257">
    <property type="entry name" value="PROKAR_LIPOPROTEIN"/>
    <property type="match status" value="1"/>
</dbReference>
<dbReference type="AlphaFoldDB" id="A0A975C3J2"/>
<organism evidence="2 3">
    <name type="scientific">Brevundimonas goettingensis</name>
    <dbReference type="NCBI Taxonomy" id="2774190"/>
    <lineage>
        <taxon>Bacteria</taxon>
        <taxon>Pseudomonadati</taxon>
        <taxon>Pseudomonadota</taxon>
        <taxon>Alphaproteobacteria</taxon>
        <taxon>Caulobacterales</taxon>
        <taxon>Caulobacteraceae</taxon>
        <taxon>Brevundimonas</taxon>
    </lineage>
</organism>